<feature type="compositionally biased region" description="Polar residues" evidence="1">
    <location>
        <begin position="434"/>
        <end position="444"/>
    </location>
</feature>
<feature type="compositionally biased region" description="Basic residues" evidence="1">
    <location>
        <begin position="468"/>
        <end position="477"/>
    </location>
</feature>
<name>A0ABR3ZWN8_9LECA</name>
<evidence type="ECO:0000256" key="1">
    <source>
        <dbReference type="SAM" id="MobiDB-lite"/>
    </source>
</evidence>
<evidence type="ECO:0000313" key="3">
    <source>
        <dbReference type="Proteomes" id="UP001590950"/>
    </source>
</evidence>
<gene>
    <name evidence="2" type="ORF">N7G274_010359</name>
</gene>
<evidence type="ECO:0000313" key="2">
    <source>
        <dbReference type="EMBL" id="KAL2036934.1"/>
    </source>
</evidence>
<comment type="caution">
    <text evidence="2">The sequence shown here is derived from an EMBL/GenBank/DDBJ whole genome shotgun (WGS) entry which is preliminary data.</text>
</comment>
<dbReference type="EMBL" id="JBEFKJ010000047">
    <property type="protein sequence ID" value="KAL2036934.1"/>
    <property type="molecule type" value="Genomic_DNA"/>
</dbReference>
<keyword evidence="3" id="KW-1185">Reference proteome</keyword>
<sequence length="763" mass="86004">MNGYGYRQNPFQDTLIDEPLLEESLPAWLHDELEQMYHTTPSFNHIPPIYPPNADYQRSSHFNNETNRPSVLAEARAEVQAPAELNTSQTRRSAKGKAKFTKDAPPSKRQIRRRMIEAQYGNIGARDMPKGKTRIAANGLEWWDEDQQNWRPAAPHDEYRNEMIRLDNLLGRYDHTPKHGVHQDDITTISHAYGQQHWNLEDRSSWGNIRDDEGNQVMYLLDQPLVRNTEPVCSGFMTFNGLLMLDPDDNPINDWPGLPRCFSSQLEGARMEALRRIYSMTIPDFRARMPRTIQNKSGATRALFGLSTFNHRLLRFRRDYECPAWAYRERENGLRRFTLERLVAEGSPLMGPQALTTEGLAPPSKYEKERRKLENAGRNPEKAAGRAIGEKERELRATKAARRLQKLERQESARRQASTTPSQIDKYMHDGCLGTNSQASSPGTDDSRKRGHDDDSDGDIDGNYIQSRQKRARRCPKIRSTLESQLAEDGQWASFATPSAQISNEAQRASAAGADLYSLDLGDDVLEDIPDFESGDDIDIKTPAASAPPPSQDFRYVRPQNLAEKLIIKAALLFTCLDYQRYHSEGPPAMPEEESFAEQYQRLLTVHRNRWSIPGQAPPLVLIGKWLGSFSQIPAPELTEAIAGQLLGIPAESTADDRIDNATYITDDMATGERSIQWTAHLAEETNEMSSTGVGDVIAAEPFAGLQALNLEEYPAIGTNDETNEATTCNTLLGESDDQYFNDLFRARAFSEGDFAAVDDLPE</sequence>
<reference evidence="2 3" key="1">
    <citation type="submission" date="2024-09" db="EMBL/GenBank/DDBJ databases">
        <title>Rethinking Asexuality: The Enigmatic Case of Functional Sexual Genes in Lepraria (Stereocaulaceae).</title>
        <authorList>
            <person name="Doellman M."/>
            <person name="Sun Y."/>
            <person name="Barcenas-Pena A."/>
            <person name="Lumbsch H.T."/>
            <person name="Grewe F."/>
        </authorList>
    </citation>
    <scope>NUCLEOTIDE SEQUENCE [LARGE SCALE GENOMIC DNA]</scope>
    <source>
        <strain evidence="2 3">Mercado 3170</strain>
    </source>
</reference>
<protein>
    <submittedName>
        <fullName evidence="2">Uncharacterized protein</fullName>
    </submittedName>
</protein>
<feature type="compositionally biased region" description="Basic and acidic residues" evidence="1">
    <location>
        <begin position="405"/>
        <end position="414"/>
    </location>
</feature>
<feature type="compositionally biased region" description="Basic and acidic residues" evidence="1">
    <location>
        <begin position="365"/>
        <end position="397"/>
    </location>
</feature>
<accession>A0ABR3ZWN8</accession>
<feature type="region of interest" description="Disordered" evidence="1">
    <location>
        <begin position="350"/>
        <end position="477"/>
    </location>
</feature>
<organism evidence="2 3">
    <name type="scientific">Stereocaulon virgatum</name>
    <dbReference type="NCBI Taxonomy" id="373712"/>
    <lineage>
        <taxon>Eukaryota</taxon>
        <taxon>Fungi</taxon>
        <taxon>Dikarya</taxon>
        <taxon>Ascomycota</taxon>
        <taxon>Pezizomycotina</taxon>
        <taxon>Lecanoromycetes</taxon>
        <taxon>OSLEUM clade</taxon>
        <taxon>Lecanoromycetidae</taxon>
        <taxon>Lecanorales</taxon>
        <taxon>Lecanorineae</taxon>
        <taxon>Stereocaulaceae</taxon>
        <taxon>Stereocaulon</taxon>
    </lineage>
</organism>
<dbReference type="Proteomes" id="UP001590950">
    <property type="component" value="Unassembled WGS sequence"/>
</dbReference>
<feature type="region of interest" description="Disordered" evidence="1">
    <location>
        <begin position="82"/>
        <end position="107"/>
    </location>
</feature>
<proteinExistence type="predicted"/>
<feature type="region of interest" description="Disordered" evidence="1">
    <location>
        <begin position="532"/>
        <end position="553"/>
    </location>
</feature>